<gene>
    <name evidence="8" type="ORF">B4147_5774</name>
</gene>
<evidence type="ECO:0000256" key="2">
    <source>
        <dbReference type="ARBA" id="ARBA00022448"/>
    </source>
</evidence>
<dbReference type="Proteomes" id="UP000035350">
    <property type="component" value="Unassembled WGS sequence"/>
</dbReference>
<organism evidence="8">
    <name type="scientific">Bacillus wiedmannii</name>
    <dbReference type="NCBI Taxonomy" id="1890302"/>
    <lineage>
        <taxon>Bacteria</taxon>
        <taxon>Bacillati</taxon>
        <taxon>Bacillota</taxon>
        <taxon>Bacilli</taxon>
        <taxon>Bacillales</taxon>
        <taxon>Bacillaceae</taxon>
        <taxon>Bacillus</taxon>
        <taxon>Bacillus cereus group</taxon>
    </lineage>
</organism>
<feature type="transmembrane region" description="Helical" evidence="6">
    <location>
        <begin position="287"/>
        <end position="306"/>
    </location>
</feature>
<feature type="transmembrane region" description="Helical" evidence="6">
    <location>
        <begin position="174"/>
        <end position="191"/>
    </location>
</feature>
<evidence type="ECO:0000313" key="8">
    <source>
        <dbReference type="EMBL" id="KKZ94450.1"/>
    </source>
</evidence>
<evidence type="ECO:0000256" key="3">
    <source>
        <dbReference type="ARBA" id="ARBA00022692"/>
    </source>
</evidence>
<feature type="transmembrane region" description="Helical" evidence="6">
    <location>
        <begin position="113"/>
        <end position="134"/>
    </location>
</feature>
<dbReference type="PROSITE" id="PS00217">
    <property type="entry name" value="SUGAR_TRANSPORT_2"/>
    <property type="match status" value="1"/>
</dbReference>
<dbReference type="InterPro" id="IPR020846">
    <property type="entry name" value="MFS_dom"/>
</dbReference>
<dbReference type="InterPro" id="IPR005829">
    <property type="entry name" value="Sugar_transporter_CS"/>
</dbReference>
<feature type="domain" description="Major facilitator superfamily (MFS) profile" evidence="7">
    <location>
        <begin position="22"/>
        <end position="428"/>
    </location>
</feature>
<feature type="transmembrane region" description="Helical" evidence="6">
    <location>
        <begin position="90"/>
        <end position="107"/>
    </location>
</feature>
<protein>
    <recommendedName>
        <fullName evidence="7">Major facilitator superfamily (MFS) profile domain-containing protein</fullName>
    </recommendedName>
</protein>
<keyword evidence="3 6" id="KW-0812">Transmembrane</keyword>
<feature type="transmembrane region" description="Helical" evidence="6">
    <location>
        <begin position="376"/>
        <end position="398"/>
    </location>
</feature>
<dbReference type="SUPFAM" id="SSF103473">
    <property type="entry name" value="MFS general substrate transporter"/>
    <property type="match status" value="1"/>
</dbReference>
<evidence type="ECO:0000256" key="1">
    <source>
        <dbReference type="ARBA" id="ARBA00004651"/>
    </source>
</evidence>
<evidence type="ECO:0000256" key="4">
    <source>
        <dbReference type="ARBA" id="ARBA00022989"/>
    </source>
</evidence>
<dbReference type="Gene3D" id="1.20.1250.20">
    <property type="entry name" value="MFS general substrate transporter like domains"/>
    <property type="match status" value="1"/>
</dbReference>
<feature type="transmembrane region" description="Helical" evidence="6">
    <location>
        <begin position="404"/>
        <end position="424"/>
    </location>
</feature>
<accession>A0A0G8C3X8</accession>
<dbReference type="PROSITE" id="PS50850">
    <property type="entry name" value="MFS"/>
    <property type="match status" value="1"/>
</dbReference>
<evidence type="ECO:0000256" key="5">
    <source>
        <dbReference type="ARBA" id="ARBA00023136"/>
    </source>
</evidence>
<dbReference type="PANTHER" id="PTHR23508:SF10">
    <property type="entry name" value="CARBOXYLIC ACID TRANSPORTER PROTEIN HOMOLOG"/>
    <property type="match status" value="1"/>
</dbReference>
<dbReference type="EMBL" id="LCYN01000027">
    <property type="protein sequence ID" value="KKZ94450.1"/>
    <property type="molecule type" value="Genomic_DNA"/>
</dbReference>
<dbReference type="GO" id="GO:0005886">
    <property type="term" value="C:plasma membrane"/>
    <property type="evidence" value="ECO:0007669"/>
    <property type="project" value="UniProtKB-SubCell"/>
</dbReference>
<feature type="transmembrane region" description="Helical" evidence="6">
    <location>
        <begin position="340"/>
        <end position="364"/>
    </location>
</feature>
<dbReference type="InterPro" id="IPR036259">
    <property type="entry name" value="MFS_trans_sf"/>
</dbReference>
<dbReference type="InterPro" id="IPR011701">
    <property type="entry name" value="MFS"/>
</dbReference>
<reference evidence="8" key="1">
    <citation type="journal article" date="2015" name="Genome Announc.">
        <title>Next-Generation Whole-Genome Sequencing of Eight Strains of Bacillus cereus, Isolated from Food.</title>
        <authorList>
            <person name="Krawczyk A.O."/>
            <person name="de Jong A."/>
            <person name="Eijlander R.T."/>
            <person name="Berendsen E.M."/>
            <person name="Holsappel S."/>
            <person name="Wells-Bennik M.H."/>
            <person name="Kuipers O.P."/>
        </authorList>
    </citation>
    <scope>NUCLEOTIDE SEQUENCE [LARGE SCALE GENOMIC DNA]</scope>
    <source>
        <strain evidence="8">B4147</strain>
    </source>
</reference>
<feature type="transmembrane region" description="Helical" evidence="6">
    <location>
        <begin position="318"/>
        <end position="334"/>
    </location>
</feature>
<feature type="transmembrane region" description="Helical" evidence="6">
    <location>
        <begin position="245"/>
        <end position="267"/>
    </location>
</feature>
<keyword evidence="5 6" id="KW-0472">Membrane</keyword>
<keyword evidence="2" id="KW-0813">Transport</keyword>
<evidence type="ECO:0000256" key="6">
    <source>
        <dbReference type="SAM" id="Phobius"/>
    </source>
</evidence>
<dbReference type="Pfam" id="PF07690">
    <property type="entry name" value="MFS_1"/>
    <property type="match status" value="1"/>
</dbReference>
<dbReference type="AlphaFoldDB" id="A0A0G8C3X8"/>
<keyword evidence="4 6" id="KW-1133">Transmembrane helix</keyword>
<comment type="caution">
    <text evidence="8">The sequence shown here is derived from an EMBL/GenBank/DDBJ whole genome shotgun (WGS) entry which is preliminary data.</text>
</comment>
<feature type="transmembrane region" description="Helical" evidence="6">
    <location>
        <begin position="60"/>
        <end position="83"/>
    </location>
</feature>
<sequence>MMNVTTDVQSTTEETKEKRYKTLFGSALGYAAEGLDMLLLSFVLVYILKEFHLSPVEGGNLTLATTIGMLIGSYLFGFIADLFGRIRTMAFTILLFSLATALIYFATDYWQLLILRFLVGMGVGGEFGIGMAIVTETWSKEMRAKATSVVALGWQFGVLVASLLPAFIVPHFGWRAVFLFGLIPALLAVYVRKSLSEPKIWEQKQRYKKELLQKEAEGHLTTAEAEQLKQMKKFPLRKLFANKKVTITTIGLIIMSFIQNFGYYGIFTWMPTILANKYNYTLAKASGWMFISTIGMLIGIATFGILADKIGRRKTFTIYYVGGTIYCLIYFFLFTDSTSLLWGSALLGFFANGMMGGFGAVLAENYPAEARSTAENFIFGTGRGLAGFGPVIIGLLAAGGNLMGALSLIFIIYPIGLVTMLLCVPETKDKVLE</sequence>
<dbReference type="GO" id="GO:0046943">
    <property type="term" value="F:carboxylic acid transmembrane transporter activity"/>
    <property type="evidence" value="ECO:0007669"/>
    <property type="project" value="TreeGrafter"/>
</dbReference>
<dbReference type="PATRIC" id="fig|1396.433.peg.3173"/>
<proteinExistence type="predicted"/>
<dbReference type="PANTHER" id="PTHR23508">
    <property type="entry name" value="CARBOXYLIC ACID TRANSPORTER PROTEIN HOMOLOG"/>
    <property type="match status" value="1"/>
</dbReference>
<evidence type="ECO:0000259" key="7">
    <source>
        <dbReference type="PROSITE" id="PS50850"/>
    </source>
</evidence>
<feature type="transmembrane region" description="Helical" evidence="6">
    <location>
        <begin position="146"/>
        <end position="168"/>
    </location>
</feature>
<comment type="subcellular location">
    <subcellularLocation>
        <location evidence="1">Cell membrane</location>
        <topology evidence="1">Multi-pass membrane protein</topology>
    </subcellularLocation>
</comment>
<reference evidence="8" key="2">
    <citation type="submission" date="2015-04" db="EMBL/GenBank/DDBJ databases">
        <authorList>
            <person name="Syromyatnikov M.Y."/>
            <person name="Popov V.N."/>
        </authorList>
    </citation>
    <scope>NUCLEOTIDE SEQUENCE</scope>
    <source>
        <strain evidence="8">B4147</strain>
    </source>
</reference>
<name>A0A0G8C3X8_9BACI</name>
<feature type="transmembrane region" description="Helical" evidence="6">
    <location>
        <begin position="27"/>
        <end position="48"/>
    </location>
</feature>